<dbReference type="RefSeq" id="WP_188369933.1">
    <property type="nucleotide sequence ID" value="NZ_BMFH01000001.1"/>
</dbReference>
<dbReference type="Pfam" id="PF13474">
    <property type="entry name" value="SnoaL_3"/>
    <property type="match status" value="1"/>
</dbReference>
<dbReference type="Gene3D" id="1.10.287.130">
    <property type="match status" value="1"/>
</dbReference>
<dbReference type="SUPFAM" id="SSF47384">
    <property type="entry name" value="Homodimeric domain of signal transducing histidine kinase"/>
    <property type="match status" value="1"/>
</dbReference>
<dbReference type="InterPro" id="IPR003594">
    <property type="entry name" value="HATPase_dom"/>
</dbReference>
<evidence type="ECO:0000256" key="2">
    <source>
        <dbReference type="ARBA" id="ARBA00012438"/>
    </source>
</evidence>
<dbReference type="InterPro" id="IPR032710">
    <property type="entry name" value="NTF2-like_dom_sf"/>
</dbReference>
<dbReference type="PRINTS" id="PR00344">
    <property type="entry name" value="BCTRLSENSOR"/>
</dbReference>
<dbReference type="InterPro" id="IPR005467">
    <property type="entry name" value="His_kinase_dom"/>
</dbReference>
<dbReference type="EC" id="2.7.13.3" evidence="2"/>
<keyword evidence="7" id="KW-1185">Reference proteome</keyword>
<evidence type="ECO:0000256" key="4">
    <source>
        <dbReference type="SAM" id="Coils"/>
    </source>
</evidence>
<gene>
    <name evidence="6" type="ORF">GCM10011361_13700</name>
</gene>
<name>A0ABQ1QXC6_9FLAO</name>
<proteinExistence type="predicted"/>
<dbReference type="Pfam" id="PF02518">
    <property type="entry name" value="HATPase_c"/>
    <property type="match status" value="1"/>
</dbReference>
<dbReference type="SMART" id="SM00387">
    <property type="entry name" value="HATPase_c"/>
    <property type="match status" value="1"/>
</dbReference>
<evidence type="ECO:0000256" key="1">
    <source>
        <dbReference type="ARBA" id="ARBA00000085"/>
    </source>
</evidence>
<feature type="coiled-coil region" evidence="4">
    <location>
        <begin position="146"/>
        <end position="173"/>
    </location>
</feature>
<dbReference type="InterPro" id="IPR036890">
    <property type="entry name" value="HATPase_C_sf"/>
</dbReference>
<dbReference type="SUPFAM" id="SSF55874">
    <property type="entry name" value="ATPase domain of HSP90 chaperone/DNA topoisomerase II/histidine kinase"/>
    <property type="match status" value="1"/>
</dbReference>
<dbReference type="SUPFAM" id="SSF54427">
    <property type="entry name" value="NTF2-like"/>
    <property type="match status" value="1"/>
</dbReference>
<dbReference type="Gene3D" id="3.30.565.10">
    <property type="entry name" value="Histidine kinase-like ATPase, C-terminal domain"/>
    <property type="match status" value="1"/>
</dbReference>
<dbReference type="CDD" id="cd00082">
    <property type="entry name" value="HisKA"/>
    <property type="match status" value="1"/>
</dbReference>
<dbReference type="Proteomes" id="UP000625780">
    <property type="component" value="Unassembled WGS sequence"/>
</dbReference>
<protein>
    <recommendedName>
        <fullName evidence="2">histidine kinase</fullName>
        <ecNumber evidence="2">2.7.13.3</ecNumber>
    </recommendedName>
</protein>
<comment type="catalytic activity">
    <reaction evidence="1">
        <text>ATP + protein L-histidine = ADP + protein N-phospho-L-histidine.</text>
        <dbReference type="EC" id="2.7.13.3"/>
    </reaction>
</comment>
<evidence type="ECO:0000313" key="6">
    <source>
        <dbReference type="EMBL" id="GGD48172.1"/>
    </source>
</evidence>
<evidence type="ECO:0000313" key="7">
    <source>
        <dbReference type="Proteomes" id="UP000625780"/>
    </source>
</evidence>
<accession>A0ABQ1QXC6</accession>
<evidence type="ECO:0000259" key="5">
    <source>
        <dbReference type="PROSITE" id="PS50109"/>
    </source>
</evidence>
<feature type="domain" description="Histidine kinase" evidence="5">
    <location>
        <begin position="1133"/>
        <end position="1370"/>
    </location>
</feature>
<dbReference type="PANTHER" id="PTHR43065">
    <property type="entry name" value="SENSOR HISTIDINE KINASE"/>
    <property type="match status" value="1"/>
</dbReference>
<dbReference type="InterPro" id="IPR037401">
    <property type="entry name" value="SnoaL-like"/>
</dbReference>
<dbReference type="Gene3D" id="3.10.450.50">
    <property type="match status" value="1"/>
</dbReference>
<reference evidence="7" key="1">
    <citation type="journal article" date="2019" name="Int. J. Syst. Evol. Microbiol.">
        <title>The Global Catalogue of Microorganisms (GCM) 10K type strain sequencing project: providing services to taxonomists for standard genome sequencing and annotation.</title>
        <authorList>
            <consortium name="The Broad Institute Genomics Platform"/>
            <consortium name="The Broad Institute Genome Sequencing Center for Infectious Disease"/>
            <person name="Wu L."/>
            <person name="Ma J."/>
        </authorList>
    </citation>
    <scope>NUCLEOTIDE SEQUENCE [LARGE SCALE GENOMIC DNA]</scope>
    <source>
        <strain evidence="7">CGMCC 1.12606</strain>
    </source>
</reference>
<dbReference type="PANTHER" id="PTHR43065:SF42">
    <property type="entry name" value="TWO-COMPONENT SENSOR PPRA"/>
    <property type="match status" value="1"/>
</dbReference>
<dbReference type="Pfam" id="PF00512">
    <property type="entry name" value="HisKA"/>
    <property type="match status" value="1"/>
</dbReference>
<comment type="caution">
    <text evidence="6">The sequence shown here is derived from an EMBL/GenBank/DDBJ whole genome shotgun (WGS) entry which is preliminary data.</text>
</comment>
<sequence>MKPTSLGKSTAEARAVYDKMIEVFFFFAPIEGFDELVYPDFLGYGTAAHEFFKDREAVKQMAKLQAEQLRETKFTLTRKPVDEKFLSNGSVYLILEDFELYMEDNDQVVPLRLSTILEKISGKWMVTHFHGSTPDANIDEEEALPMEGLRKKNEELEEKIRERTRELEIEASLERVRARAMAMHTSDELNQLIGTVFKELTQLDLALTRCIIMIFDEATSGSMWWMANSETPEAPMNFWVQNHEHKPYRAYKKAWKEQERQFAYTLEGKEKEKWDQFIFGETDLSQLPGAVIKGMKAPERVYLSASFNAFGCLSVASLEPLSEPHVQLLLRFARVFDLTYRRFNDLQKAEAQAREAQIEAALERVRTKAMAMHNTEDIGVTVTTFFNELLGLHPDSSLRCGIGILSKAKHMELWTASVKKNSQTVLHSGTLDMSLHPLLSGVKKAWSNRHKTFSYVLKGEDLKTYFGILNKAPDYPVKFDLNKIPETVHHNSFAFKDGMLFAFTEAPLQDDIRSVLERFSSVFGQTYTRYLDLQKAEAQAREAQIEAALERIRSQVTGMQESSELLDIVVTMRSEFIRLGHEAHYFWHMRWLPDTYQKAMTSGDGTRIGMVMKLPRHIHGEVPLLAKWEKSKEPTVVYAMDADAAVDYVDIMVSLGDFQQVDPQAPSADDIRKIGGLTFVMARTTHGEIGYSLPGVVPNPPAEDINTLVRFAGVFDLAYRRFEDLKESERQKREAEIELALERVRARTMAMQHSDELAEASHLLDKEVRALGIETWGCAFNIFRENDSIEWFGNEAGLLPTYTVPRKGIFKQYYEMGQGGESLFVKEIAGEECVAHYEYMSTLPVVGDVLRQLKETNGAFPTYQIDHVVYFKYGYLLFITREAVPEAHDIFKRFASVFEQTYTRFLDLQKAEAQAKEAVKQASIDRIRGQIASMRTTKDLERITPLIWNELTVLGVPFIRCGVFIVHESDSTVQAFLSAPDGKSLGAMRIPFDADKDTAATVAHWKKGEVYRTHWDKKQFLEFMQTMMHLGQVSNKKEYQGAEEPPESLFLHFLPFKQGMLYVGNTKSLDEDQMEAVGSLADAFSIAYARYEDFVKLEMAKERIERTLGELRETQKQLVHSEKMASLGELTAGIAHEIQNPLNFVNNFSEVSKELIEEMLEEIQKGDVEEAKALAGDIVQNLEKIHHHGQRADGIVKGMLQHSRGSSGEKESTDINVLADEYLRLAYHGLRAKDKSFNATLETHFDESLGKVHVVPQDIGRVILNLITNAFHVVKEKKEKTGGGYTPTVTVTTRRNANGVEISVKDNGNGIPEAIREKIFQPFFTTKPTGQGTGLGLSMSYDIVTKGHGGDLKAISEQGKGSEFIITLPV</sequence>
<dbReference type="InterPro" id="IPR004358">
    <property type="entry name" value="Sig_transdc_His_kin-like_C"/>
</dbReference>
<keyword evidence="3" id="KW-0597">Phosphoprotein</keyword>
<dbReference type="InterPro" id="IPR003661">
    <property type="entry name" value="HisK_dim/P_dom"/>
</dbReference>
<dbReference type="PROSITE" id="PS50109">
    <property type="entry name" value="HIS_KIN"/>
    <property type="match status" value="1"/>
</dbReference>
<keyword evidence="4" id="KW-0175">Coiled coil</keyword>
<evidence type="ECO:0000256" key="3">
    <source>
        <dbReference type="ARBA" id="ARBA00022553"/>
    </source>
</evidence>
<dbReference type="InterPro" id="IPR036097">
    <property type="entry name" value="HisK_dim/P_sf"/>
</dbReference>
<dbReference type="EMBL" id="BMFH01000001">
    <property type="protein sequence ID" value="GGD48172.1"/>
    <property type="molecule type" value="Genomic_DNA"/>
</dbReference>
<dbReference type="SMART" id="SM00388">
    <property type="entry name" value="HisKA"/>
    <property type="match status" value="1"/>
</dbReference>
<organism evidence="6 7">
    <name type="scientific">Muriicola marianensis</name>
    <dbReference type="NCBI Taxonomy" id="1324801"/>
    <lineage>
        <taxon>Bacteria</taxon>
        <taxon>Pseudomonadati</taxon>
        <taxon>Bacteroidota</taxon>
        <taxon>Flavobacteriia</taxon>
        <taxon>Flavobacteriales</taxon>
        <taxon>Flavobacteriaceae</taxon>
        <taxon>Muriicola</taxon>
    </lineage>
</organism>